<keyword evidence="3 7" id="KW-0350">Heme biosynthesis</keyword>
<dbReference type="Gene3D" id="3.40.50.1400">
    <property type="match status" value="2"/>
</dbReference>
<feature type="binding site" evidence="7">
    <location>
        <position position="310"/>
    </location>
    <ligand>
        <name>Fe(2+)</name>
        <dbReference type="ChEBI" id="CHEBI:29033"/>
    </ligand>
</feature>
<proteinExistence type="inferred from homology"/>
<comment type="pathway">
    <text evidence="1 7">Porphyrin-containing compound metabolism; protoheme biosynthesis.</text>
</comment>
<dbReference type="STRING" id="43678.OJAG_33430"/>
<dbReference type="OrthoDB" id="9776380at2"/>
<keyword evidence="5 7" id="KW-0627">Porphyrin biosynthesis</keyword>
<sequence>MMAGMPSFSPQTTAAGPGARTSTAPAAAAEVRPYDALLLYSFGGPNKPEDVVPFLRNVTVGKGIPDSRLEEVGEHYYGFGGKSPINEQNLALKAALEEELASRGIDLPVVWGNRNWEPYTRDAVEQLAGAGAQRVVALVTSAFSSYSGCRQYREDLALTLDARGELGPDGSTGIQFDKVRSYFNHPGFAQANVDAVIEAYEALAAKGGDVTEARLVFVTHSIPLTMEAASRISHATYSRQHLDLARVVAEEVSARLGHEVEWNLTFCSRSGPPAQPWLEPDVNEHLESLAADDVTNVVLSPIGFVSDHMEVAYDLDTEAMETTSRLGITAVRAGTVGTRAPFVAGLVDLVLERAAIARDEKFAEAVVGELGPFRSVCAPDCCLRRDGEPSGIPALCSTDVHR</sequence>
<keyword evidence="7" id="KW-0479">Metal-binding</keyword>
<feature type="region of interest" description="Disordered" evidence="9">
    <location>
        <begin position="1"/>
        <end position="26"/>
    </location>
</feature>
<dbReference type="GO" id="GO:0006783">
    <property type="term" value="P:heme biosynthetic process"/>
    <property type="evidence" value="ECO:0007669"/>
    <property type="project" value="UniProtKB-UniRule"/>
</dbReference>
<evidence type="ECO:0000256" key="5">
    <source>
        <dbReference type="ARBA" id="ARBA00023244"/>
    </source>
</evidence>
<dbReference type="PATRIC" id="fig|43678.3.peg.3503"/>
<dbReference type="Proteomes" id="UP000076447">
    <property type="component" value="Unassembled WGS sequence"/>
</dbReference>
<dbReference type="Pfam" id="PF00762">
    <property type="entry name" value="Ferrochelatase"/>
    <property type="match status" value="1"/>
</dbReference>
<keyword evidence="2 7" id="KW-0408">Iron</keyword>
<comment type="catalytic activity">
    <reaction evidence="6">
        <text>Fe-coproporphyrin III + 2 H(+) = coproporphyrin III + Fe(2+)</text>
        <dbReference type="Rhea" id="RHEA:49572"/>
        <dbReference type="ChEBI" id="CHEBI:15378"/>
        <dbReference type="ChEBI" id="CHEBI:29033"/>
        <dbReference type="ChEBI" id="CHEBI:68438"/>
        <dbReference type="ChEBI" id="CHEBI:131725"/>
        <dbReference type="EC" id="4.99.1.9"/>
    </reaction>
    <physiologicalReaction direction="right-to-left" evidence="6">
        <dbReference type="Rhea" id="RHEA:49574"/>
    </physiologicalReaction>
</comment>
<dbReference type="InterPro" id="IPR033644">
    <property type="entry name" value="Ferrochelatase_C"/>
</dbReference>
<dbReference type="EC" id="4.99.1.9" evidence="7"/>
<evidence type="ECO:0000313" key="10">
    <source>
        <dbReference type="EMBL" id="KZM33859.1"/>
    </source>
</evidence>
<name>A0A163Q724_9CELL</name>
<comment type="caution">
    <text evidence="10">The sequence shown here is derived from an EMBL/GenBank/DDBJ whole genome shotgun (WGS) entry which is preliminary data.</text>
</comment>
<dbReference type="GO" id="GO:0005737">
    <property type="term" value="C:cytoplasm"/>
    <property type="evidence" value="ECO:0007669"/>
    <property type="project" value="UniProtKB-SubCell"/>
</dbReference>
<feature type="binding site" evidence="7">
    <location>
        <position position="152"/>
    </location>
    <ligand>
        <name>Fe-coproporphyrin III</name>
        <dbReference type="ChEBI" id="CHEBI:68438"/>
    </ligand>
</feature>
<dbReference type="InterPro" id="IPR033659">
    <property type="entry name" value="Ferrochelatase_N"/>
</dbReference>
<dbReference type="PANTHER" id="PTHR11108:SF1">
    <property type="entry name" value="FERROCHELATASE, MITOCHONDRIAL"/>
    <property type="match status" value="1"/>
</dbReference>
<evidence type="ECO:0000256" key="3">
    <source>
        <dbReference type="ARBA" id="ARBA00023133"/>
    </source>
</evidence>
<dbReference type="CDD" id="cd00419">
    <property type="entry name" value="Ferrochelatase_C"/>
    <property type="match status" value="1"/>
</dbReference>
<dbReference type="GO" id="GO:0046872">
    <property type="term" value="F:metal ion binding"/>
    <property type="evidence" value="ECO:0007669"/>
    <property type="project" value="UniProtKB-KW"/>
</dbReference>
<dbReference type="AlphaFoldDB" id="A0A163Q724"/>
<dbReference type="NCBIfam" id="NF000689">
    <property type="entry name" value="PRK00035.2-1"/>
    <property type="match status" value="1"/>
</dbReference>
<dbReference type="InterPro" id="IPR001015">
    <property type="entry name" value="Ferrochelatase"/>
</dbReference>
<dbReference type="SUPFAM" id="SSF53800">
    <property type="entry name" value="Chelatase"/>
    <property type="match status" value="1"/>
</dbReference>
<comment type="similarity">
    <text evidence="7 8">Belongs to the ferrochelatase family.</text>
</comment>
<evidence type="ECO:0000256" key="9">
    <source>
        <dbReference type="SAM" id="MobiDB-lite"/>
    </source>
</evidence>
<dbReference type="PANTHER" id="PTHR11108">
    <property type="entry name" value="FERROCHELATASE"/>
    <property type="match status" value="1"/>
</dbReference>
<keyword evidence="7" id="KW-0963">Cytoplasm</keyword>
<dbReference type="GO" id="GO:0004325">
    <property type="term" value="F:ferrochelatase activity"/>
    <property type="evidence" value="ECO:0007669"/>
    <property type="project" value="UniProtKB-UniRule"/>
</dbReference>
<dbReference type="CDD" id="cd03411">
    <property type="entry name" value="Ferrochelatase_N"/>
    <property type="match status" value="1"/>
</dbReference>
<evidence type="ECO:0000256" key="7">
    <source>
        <dbReference type="HAMAP-Rule" id="MF_00323"/>
    </source>
</evidence>
<feature type="binding site" evidence="7">
    <location>
        <position position="83"/>
    </location>
    <ligand>
        <name>Fe-coproporphyrin III</name>
        <dbReference type="ChEBI" id="CHEBI:68438"/>
    </ligand>
</feature>
<evidence type="ECO:0000256" key="1">
    <source>
        <dbReference type="ARBA" id="ARBA00004744"/>
    </source>
</evidence>
<evidence type="ECO:0000256" key="2">
    <source>
        <dbReference type="ARBA" id="ARBA00023004"/>
    </source>
</evidence>
<protein>
    <recommendedName>
        <fullName evidence="7">Coproporphyrin III ferrochelatase</fullName>
        <ecNumber evidence="7">4.99.1.9</ecNumber>
    </recommendedName>
</protein>
<gene>
    <name evidence="10" type="primary">hemH</name>
    <name evidence="7" type="synonym">cpfC</name>
    <name evidence="10" type="ORF">OJAG_33430</name>
</gene>
<organism evidence="10 11">
    <name type="scientific">Oerskovia enterophila</name>
    <dbReference type="NCBI Taxonomy" id="43678"/>
    <lineage>
        <taxon>Bacteria</taxon>
        <taxon>Bacillati</taxon>
        <taxon>Actinomycetota</taxon>
        <taxon>Actinomycetes</taxon>
        <taxon>Micrococcales</taxon>
        <taxon>Cellulomonadaceae</taxon>
        <taxon>Oerskovia</taxon>
    </lineage>
</organism>
<dbReference type="UniPathway" id="UPA00252"/>
<feature type="binding site" evidence="7">
    <location>
        <position position="220"/>
    </location>
    <ligand>
        <name>Fe(2+)</name>
        <dbReference type="ChEBI" id="CHEBI:29033"/>
    </ligand>
</feature>
<reference evidence="10 11" key="1">
    <citation type="submission" date="2016-01" db="EMBL/GenBank/DDBJ databases">
        <title>Genome sequence of Oerskovia enterophila VJag, an agar and cellulose degrading bacterium.</title>
        <authorList>
            <person name="Poehlein A."/>
            <person name="Jag V."/>
            <person name="Bengelsdorf F."/>
            <person name="Duerre P."/>
            <person name="Daniel R."/>
        </authorList>
    </citation>
    <scope>NUCLEOTIDE SEQUENCE [LARGE SCALE GENOMIC DNA]</scope>
    <source>
        <strain evidence="10 11">VJag</strain>
    </source>
</reference>
<dbReference type="NCBIfam" id="TIGR00109">
    <property type="entry name" value="hemH"/>
    <property type="match status" value="1"/>
</dbReference>
<comment type="caution">
    <text evidence="7">Lacks conserved residue(s) required for the propagation of feature annotation.</text>
</comment>
<comment type="subcellular location">
    <subcellularLocation>
        <location evidence="7">Cytoplasm</location>
    </subcellularLocation>
</comment>
<comment type="function">
    <text evidence="7">Involved in coproporphyrin-dependent heme b biosynthesis. Catalyzes the insertion of ferrous iron into coproporphyrin III to form Fe-coproporphyrin III.</text>
</comment>
<evidence type="ECO:0000256" key="8">
    <source>
        <dbReference type="RuleBase" id="RU004185"/>
    </source>
</evidence>
<accession>A0A163Q724</accession>
<evidence type="ECO:0000313" key="11">
    <source>
        <dbReference type="Proteomes" id="UP000076447"/>
    </source>
</evidence>
<feature type="compositionally biased region" description="Low complexity" evidence="9">
    <location>
        <begin position="12"/>
        <end position="26"/>
    </location>
</feature>
<keyword evidence="4 7" id="KW-0456">Lyase</keyword>
<dbReference type="HAMAP" id="MF_00323">
    <property type="entry name" value="Ferrochelatase"/>
    <property type="match status" value="1"/>
</dbReference>
<dbReference type="EMBL" id="LRIE01000083">
    <property type="protein sequence ID" value="KZM33859.1"/>
    <property type="molecule type" value="Genomic_DNA"/>
</dbReference>
<evidence type="ECO:0000256" key="6">
    <source>
        <dbReference type="ARBA" id="ARBA00024536"/>
    </source>
</evidence>
<evidence type="ECO:0000256" key="4">
    <source>
        <dbReference type="ARBA" id="ARBA00023239"/>
    </source>
</evidence>